<evidence type="ECO:0000313" key="2">
    <source>
        <dbReference type="EMBL" id="CEM06408.1"/>
    </source>
</evidence>
<keyword evidence="3" id="KW-1185">Reference proteome</keyword>
<dbReference type="Gene3D" id="3.80.10.10">
    <property type="entry name" value="Ribonuclease Inhibitor"/>
    <property type="match status" value="2"/>
</dbReference>
<gene>
    <name evidence="2" type="ORF">Vbra_5621</name>
</gene>
<sequence length="616" mass="66016">MDIVGLPPPLRTHVFRHLAGAELVRGGVCEVHPDVALLQLVCREFLDQLNEEVEDLFFDESVPGAVDKGRHQIFKQPWAPTYPRLRRFHGSFDTLDAFEVLIAFPPPPHILSELSLSFDLPRKPLVQLLTRATVKKLDARLREPSAATAAAAAGAAGAAGAGGASDVSSQQQISRAVVSGPGVGRPGYAVSVWGQPEGAEHPGSTVVPPGAMRAMRDGSPPPAAAGAQRASVAGPGTVSPSSSSPMANRSSSVSDAASAPAPGPAPGPSSAPAPEPVAAPAPAPSKGSSSNGSKKGGKKKGGKEADEEVEFPVCQLELEDLRLADSLADETLGWLLRSTSVLQSIHLQTAQGLRSPELALKSESLTTISLYSVNFLTDMQLKQIMKACPNVTSLEISKCRSINFSFLESNPKLVRLALLNTRQLTDQTLTEFFKHKPCPALKQLDLSGCKSLLNPVISSRSVEDLRLLHCPQLQDTAVSAAFNHCPNLRSVNLLQSSVEVARFASTHLHTLVLATCQKLRDEAVTDLFRLCPNLLALDLGHCCQLQEPVMSHPKLEKIYLTFCVNIHEIAVERLFTSCPNLKHVELAVCMFDMSRFVGLKADCEVVTNFDFSWKGS</sequence>
<dbReference type="InterPro" id="IPR032675">
    <property type="entry name" value="LRR_dom_sf"/>
</dbReference>
<evidence type="ECO:0000256" key="1">
    <source>
        <dbReference type="SAM" id="MobiDB-lite"/>
    </source>
</evidence>
<feature type="region of interest" description="Disordered" evidence="1">
    <location>
        <begin position="189"/>
        <end position="308"/>
    </location>
</feature>
<dbReference type="VEuPathDB" id="CryptoDB:Vbra_5621"/>
<reference evidence="2 3" key="1">
    <citation type="submission" date="2014-11" db="EMBL/GenBank/DDBJ databases">
        <authorList>
            <person name="Zhu J."/>
            <person name="Qi W."/>
            <person name="Song R."/>
        </authorList>
    </citation>
    <scope>NUCLEOTIDE SEQUENCE [LARGE SCALE GENOMIC DNA]</scope>
</reference>
<organism evidence="2 3">
    <name type="scientific">Vitrella brassicaformis (strain CCMP3155)</name>
    <dbReference type="NCBI Taxonomy" id="1169540"/>
    <lineage>
        <taxon>Eukaryota</taxon>
        <taxon>Sar</taxon>
        <taxon>Alveolata</taxon>
        <taxon>Colpodellida</taxon>
        <taxon>Vitrellaceae</taxon>
        <taxon>Vitrella</taxon>
    </lineage>
</organism>
<dbReference type="SUPFAM" id="SSF52047">
    <property type="entry name" value="RNI-like"/>
    <property type="match status" value="1"/>
</dbReference>
<name>A0A0G4F2Y9_VITBC</name>
<dbReference type="InterPro" id="IPR006553">
    <property type="entry name" value="Leu-rich_rpt_Cys-con_subtyp"/>
</dbReference>
<evidence type="ECO:0000313" key="3">
    <source>
        <dbReference type="Proteomes" id="UP000041254"/>
    </source>
</evidence>
<dbReference type="SMART" id="SM00367">
    <property type="entry name" value="LRR_CC"/>
    <property type="match status" value="5"/>
</dbReference>
<dbReference type="Proteomes" id="UP000041254">
    <property type="component" value="Unassembled WGS sequence"/>
</dbReference>
<dbReference type="AlphaFoldDB" id="A0A0G4F2Y9"/>
<proteinExistence type="predicted"/>
<dbReference type="InParanoid" id="A0A0G4F2Y9"/>
<feature type="compositionally biased region" description="Pro residues" evidence="1">
    <location>
        <begin position="261"/>
        <end position="283"/>
    </location>
</feature>
<evidence type="ECO:0008006" key="4">
    <source>
        <dbReference type="Google" id="ProtNLM"/>
    </source>
</evidence>
<dbReference type="EMBL" id="CDMY01000366">
    <property type="protein sequence ID" value="CEM06408.1"/>
    <property type="molecule type" value="Genomic_DNA"/>
</dbReference>
<dbReference type="GO" id="GO:0019005">
    <property type="term" value="C:SCF ubiquitin ligase complex"/>
    <property type="evidence" value="ECO:0007669"/>
    <property type="project" value="TreeGrafter"/>
</dbReference>
<protein>
    <recommendedName>
        <fullName evidence="4">F-box domain-containing protein</fullName>
    </recommendedName>
</protein>
<dbReference type="PANTHER" id="PTHR13318">
    <property type="entry name" value="PARTNER OF PAIRED, ISOFORM B-RELATED"/>
    <property type="match status" value="1"/>
</dbReference>
<dbReference type="GO" id="GO:0031146">
    <property type="term" value="P:SCF-dependent proteasomal ubiquitin-dependent protein catabolic process"/>
    <property type="evidence" value="ECO:0007669"/>
    <property type="project" value="TreeGrafter"/>
</dbReference>
<dbReference type="OrthoDB" id="421226at2759"/>
<accession>A0A0G4F2Y9</accession>
<feature type="compositionally biased region" description="Low complexity" evidence="1">
    <location>
        <begin position="224"/>
        <end position="260"/>
    </location>
</feature>
<feature type="compositionally biased region" description="Low complexity" evidence="1">
    <location>
        <begin position="284"/>
        <end position="293"/>
    </location>
</feature>